<dbReference type="PANTHER" id="PTHR21683:SF3">
    <property type="entry name" value="CILIA AND FLAGELLA ASSOCIATED PROTEIN 100"/>
    <property type="match status" value="1"/>
</dbReference>
<evidence type="ECO:0000313" key="5">
    <source>
        <dbReference type="EMBL" id="SCN44999.1"/>
    </source>
</evidence>
<feature type="domain" description="DUF4200" evidence="4">
    <location>
        <begin position="167"/>
        <end position="283"/>
    </location>
</feature>
<dbReference type="InterPro" id="IPR025252">
    <property type="entry name" value="DUF4200"/>
</dbReference>
<dbReference type="RefSeq" id="XP_028862123.1">
    <property type="nucleotide sequence ID" value="XM_029005545.1"/>
</dbReference>
<evidence type="ECO:0000259" key="4">
    <source>
        <dbReference type="Pfam" id="PF13863"/>
    </source>
</evidence>
<evidence type="ECO:0000256" key="3">
    <source>
        <dbReference type="SAM" id="MobiDB-lite"/>
    </source>
</evidence>
<gene>
    <name evidence="5" type="primary">PmUG01_10034900</name>
    <name evidence="5" type="ORF">PMUG01_10034900</name>
</gene>
<dbReference type="OMA" id="AWKLSMT"/>
<accession>A0A1D3RIJ3</accession>
<dbReference type="InterPro" id="IPR051147">
    <property type="entry name" value="CFAP_domain-containing"/>
</dbReference>
<reference evidence="5 6" key="1">
    <citation type="submission" date="2016-06" db="EMBL/GenBank/DDBJ databases">
        <authorList>
            <consortium name="Pathogen Informatics"/>
        </authorList>
    </citation>
    <scope>NUCLEOTIDE SEQUENCE [LARGE SCALE GENOMIC DNA]</scope>
</reference>
<dbReference type="AlphaFoldDB" id="A0A1D3RIJ3"/>
<dbReference type="VEuPathDB" id="PlasmoDB:PmUG01_10034900"/>
<dbReference type="OrthoDB" id="378702at2759"/>
<dbReference type="EMBL" id="LT594631">
    <property type="protein sequence ID" value="SCN44999.1"/>
    <property type="molecule type" value="Genomic_DNA"/>
</dbReference>
<proteinExistence type="predicted"/>
<dbReference type="GeneID" id="39869349"/>
<keyword evidence="1 2" id="KW-0175">Coiled coil</keyword>
<protein>
    <recommendedName>
        <fullName evidence="4">DUF4200 domain-containing protein</fullName>
    </recommendedName>
</protein>
<name>A0A1D3RIJ3_PLAMA</name>
<organism evidence="5 6">
    <name type="scientific">Plasmodium malariae</name>
    <dbReference type="NCBI Taxonomy" id="5858"/>
    <lineage>
        <taxon>Eukaryota</taxon>
        <taxon>Sar</taxon>
        <taxon>Alveolata</taxon>
        <taxon>Apicomplexa</taxon>
        <taxon>Aconoidasida</taxon>
        <taxon>Haemosporida</taxon>
        <taxon>Plasmodiidae</taxon>
        <taxon>Plasmodium</taxon>
        <taxon>Plasmodium (Plasmodium)</taxon>
    </lineage>
</organism>
<feature type="region of interest" description="Disordered" evidence="3">
    <location>
        <begin position="286"/>
        <end position="316"/>
    </location>
</feature>
<feature type="coiled-coil region" evidence="2">
    <location>
        <begin position="343"/>
        <end position="409"/>
    </location>
</feature>
<feature type="compositionally biased region" description="Basic and acidic residues" evidence="3">
    <location>
        <begin position="300"/>
        <end position="316"/>
    </location>
</feature>
<dbReference type="KEGG" id="pmal:PMUG01_10034900"/>
<sequence length="530" mass="63866">MSEEDFYNNLETIIEESRRRIIDKERLLAGENCDKLKSSEEQPIEAPYYKYTSLIIPSYKSSENNSCTKKNKNQLSDNIKELLKLHEDKDIEVIKKKLEEKKISKKNLVEIRIGTPDHKTSSSEYNRKIFKNINSKNKSNNDKRNKDKNILPNERWRKKNTSNIRDFINLEKEIFIARTLMYKKKTRLDDIYNYTSKKENIINNMSKNINKEAAKLQESLVENFKKTEELIKKFEEISSKKKKKKNQVQLLNIEISKLNVEFEKKDEKIKELDKYKNFLNKLANSDTSDENALNKKKAKKKEEQGEEIKEQKKEEDHFSKNMEKYIKNSQLLIDNFNMLEEQHLQLIDDTQNAEYELEEYEKKYEDKKKNMQIKNKEIDIKIKQVNTFIKEHNEKISEYENIIKNNQDQISFTNINNKIDYICTQFSYDINTNEIMKKLQILENKIYSYFTALTKYTEENSQLVYEYQREREQERRKQMRFEINLDRKGNNQNKQLKNKKVNNKNSAINLKDKKEKRENIYTLFEKDLFK</sequence>
<evidence type="ECO:0000313" key="6">
    <source>
        <dbReference type="Proteomes" id="UP000219813"/>
    </source>
</evidence>
<feature type="coiled-coil region" evidence="2">
    <location>
        <begin position="234"/>
        <end position="261"/>
    </location>
</feature>
<keyword evidence="6" id="KW-1185">Reference proteome</keyword>
<dbReference type="Proteomes" id="UP000219813">
    <property type="component" value="Chromosome 10"/>
</dbReference>
<dbReference type="PANTHER" id="PTHR21683">
    <property type="entry name" value="COILED-COIL DOMAIN-CONTAINING PROTEIN 42 LIKE-2-LIKE-RELATED"/>
    <property type="match status" value="1"/>
</dbReference>
<evidence type="ECO:0000256" key="2">
    <source>
        <dbReference type="SAM" id="Coils"/>
    </source>
</evidence>
<dbReference type="GO" id="GO:0005856">
    <property type="term" value="C:cytoskeleton"/>
    <property type="evidence" value="ECO:0007669"/>
    <property type="project" value="UniProtKB-ARBA"/>
</dbReference>
<dbReference type="Pfam" id="PF13863">
    <property type="entry name" value="DUF4200"/>
    <property type="match status" value="1"/>
</dbReference>
<evidence type="ECO:0000256" key="1">
    <source>
        <dbReference type="ARBA" id="ARBA00023054"/>
    </source>
</evidence>